<dbReference type="Proteomes" id="UP000248592">
    <property type="component" value="Chromosome"/>
</dbReference>
<dbReference type="EMBL" id="CP030085">
    <property type="protein sequence ID" value="AWW49583.1"/>
    <property type="molecule type" value="Genomic_DNA"/>
</dbReference>
<dbReference type="PROSITE" id="PS51257">
    <property type="entry name" value="PROKAR_LIPOPROTEIN"/>
    <property type="match status" value="1"/>
</dbReference>
<name>A0A2Z4JSA8_9BURK</name>
<dbReference type="AlphaFoldDB" id="A0A2Z4JSA8"/>
<dbReference type="Gene3D" id="3.40.50.10610">
    <property type="entry name" value="ABC-type transport auxiliary lipoprotein component"/>
    <property type="match status" value="1"/>
</dbReference>
<protein>
    <recommendedName>
        <fullName evidence="1">ABC-type transport auxiliary lipoprotein component domain-containing protein</fullName>
    </recommendedName>
</protein>
<evidence type="ECO:0000313" key="2">
    <source>
        <dbReference type="EMBL" id="AWW49583.1"/>
    </source>
</evidence>
<dbReference type="RefSeq" id="WP_112294553.1">
    <property type="nucleotide sequence ID" value="NZ_CBCSBS010000001.1"/>
</dbReference>
<evidence type="ECO:0000313" key="3">
    <source>
        <dbReference type="Proteomes" id="UP000248592"/>
    </source>
</evidence>
<organism evidence="2 3">
    <name type="scientific">Polynucleobacter paneuropaeus</name>
    <dbReference type="NCBI Taxonomy" id="2527775"/>
    <lineage>
        <taxon>Bacteria</taxon>
        <taxon>Pseudomonadati</taxon>
        <taxon>Pseudomonadota</taxon>
        <taxon>Betaproteobacteria</taxon>
        <taxon>Burkholderiales</taxon>
        <taxon>Burkholderiaceae</taxon>
        <taxon>Polynucleobacter</taxon>
    </lineage>
</organism>
<reference evidence="3" key="1">
    <citation type="submission" date="2018-06" db="EMBL/GenBank/DDBJ databases">
        <title>Description of a new Polynucleobacter species.</title>
        <authorList>
            <person name="Hahn M.W."/>
        </authorList>
    </citation>
    <scope>NUCLEOTIDE SEQUENCE [LARGE SCALE GENOMIC DNA]</scope>
    <source>
        <strain evidence="3">MG-25-Pas1-D2</strain>
    </source>
</reference>
<dbReference type="Pfam" id="PF03886">
    <property type="entry name" value="ABC_trans_aux"/>
    <property type="match status" value="1"/>
</dbReference>
<accession>A0A2Z4JSA8</accession>
<evidence type="ECO:0000259" key="1">
    <source>
        <dbReference type="Pfam" id="PF03886"/>
    </source>
</evidence>
<sequence length="218" mass="24366">MRLIPLKNSSLIKLILCGISVCTLLACGLPSRPPIESSSWLVSPTRTGPARQPRTDIWLRMGSVSVTTPFDGKSLVYRLGDNRYEKDFYNVYAALPNEMVSNATRQWMNQANIFSMTVGQSTSFFPFYTLQASVEEFYGDYRVRPEAVVTVEFFLTVTTAGIEKPLIASNRYTKRVALVNNTPAALVQGEQEALAEILKLYEVQLNQYAAKLPKPIGQ</sequence>
<gene>
    <name evidence="2" type="ORF">Pas1_03780</name>
</gene>
<proteinExistence type="predicted"/>
<dbReference type="InterPro" id="IPR005586">
    <property type="entry name" value="ABC_trans_aux"/>
</dbReference>
<dbReference type="SUPFAM" id="SSF159594">
    <property type="entry name" value="XCC0632-like"/>
    <property type="match status" value="1"/>
</dbReference>
<feature type="domain" description="ABC-type transport auxiliary lipoprotein component" evidence="1">
    <location>
        <begin position="45"/>
        <end position="197"/>
    </location>
</feature>